<dbReference type="Proteomes" id="UP000095287">
    <property type="component" value="Unplaced"/>
</dbReference>
<evidence type="ECO:0000313" key="2">
    <source>
        <dbReference type="Proteomes" id="UP000095287"/>
    </source>
</evidence>
<dbReference type="WBParaSite" id="L893_g103.t1">
    <property type="protein sequence ID" value="L893_g103.t1"/>
    <property type="gene ID" value="L893_g103"/>
</dbReference>
<reference evidence="3" key="1">
    <citation type="submission" date="2016-11" db="UniProtKB">
        <authorList>
            <consortium name="WormBaseParasite"/>
        </authorList>
    </citation>
    <scope>IDENTIFICATION</scope>
</reference>
<dbReference type="AlphaFoldDB" id="A0A1I7XWI2"/>
<protein>
    <submittedName>
        <fullName evidence="3">Uncharacterized protein</fullName>
    </submittedName>
</protein>
<organism evidence="2 3">
    <name type="scientific">Steinernema glaseri</name>
    <dbReference type="NCBI Taxonomy" id="37863"/>
    <lineage>
        <taxon>Eukaryota</taxon>
        <taxon>Metazoa</taxon>
        <taxon>Ecdysozoa</taxon>
        <taxon>Nematoda</taxon>
        <taxon>Chromadorea</taxon>
        <taxon>Rhabditida</taxon>
        <taxon>Tylenchina</taxon>
        <taxon>Panagrolaimomorpha</taxon>
        <taxon>Strongyloidoidea</taxon>
        <taxon>Steinernematidae</taxon>
        <taxon>Steinernema</taxon>
    </lineage>
</organism>
<feature type="compositionally biased region" description="Basic and acidic residues" evidence="1">
    <location>
        <begin position="54"/>
        <end position="65"/>
    </location>
</feature>
<feature type="region of interest" description="Disordered" evidence="1">
    <location>
        <begin position="46"/>
        <end position="65"/>
    </location>
</feature>
<name>A0A1I7XWI2_9BILA</name>
<accession>A0A1I7XWI2</accession>
<evidence type="ECO:0000313" key="3">
    <source>
        <dbReference type="WBParaSite" id="L893_g103.t1"/>
    </source>
</evidence>
<evidence type="ECO:0000256" key="1">
    <source>
        <dbReference type="SAM" id="MobiDB-lite"/>
    </source>
</evidence>
<keyword evidence="2" id="KW-1185">Reference proteome</keyword>
<proteinExistence type="predicted"/>
<sequence length="92" mass="10232">MFLRHFKFHELLMDIWVADPLVSLASLQNDLSIVQQSLLNLAFPSVAPQGRGAPDSRADRQKRDPIDRHANLAKNAADEALMRGCPVVELSP</sequence>